<keyword evidence="3" id="KW-0560">Oxidoreductase</keyword>
<dbReference type="PANTHER" id="PTHR23150">
    <property type="entry name" value="SULFATASE MODIFYING FACTOR 1, 2"/>
    <property type="match status" value="1"/>
</dbReference>
<protein>
    <submittedName>
        <fullName evidence="3">Hercynine oxygenase</fullName>
        <ecNumber evidence="3">1.14.99.50</ecNumber>
    </submittedName>
</protein>
<dbReference type="EMBL" id="CADIKI010000004">
    <property type="protein sequence ID" value="CAB3784652.1"/>
    <property type="molecule type" value="Genomic_DNA"/>
</dbReference>
<evidence type="ECO:0000256" key="1">
    <source>
        <dbReference type="SAM" id="SignalP"/>
    </source>
</evidence>
<dbReference type="GO" id="GO:0044875">
    <property type="term" value="F:gamma-glutamyl hercynylcysteine sulfoxide synthase activity"/>
    <property type="evidence" value="ECO:0007669"/>
    <property type="project" value="UniProtKB-EC"/>
</dbReference>
<dbReference type="Gene3D" id="3.90.1580.10">
    <property type="entry name" value="paralog of FGE (formylglycine-generating enzyme)"/>
    <property type="match status" value="1"/>
</dbReference>
<feature type="chain" id="PRO_5027007252" evidence="1">
    <location>
        <begin position="31"/>
        <end position="365"/>
    </location>
</feature>
<feature type="signal peptide" evidence="1">
    <location>
        <begin position="1"/>
        <end position="30"/>
    </location>
</feature>
<dbReference type="GO" id="GO:0120147">
    <property type="term" value="F:formylglycine-generating oxidase activity"/>
    <property type="evidence" value="ECO:0007669"/>
    <property type="project" value="TreeGrafter"/>
</dbReference>
<dbReference type="InterPro" id="IPR051043">
    <property type="entry name" value="Sulfatase_Mod_Factor_Kinase"/>
</dbReference>
<dbReference type="PANTHER" id="PTHR23150:SF19">
    <property type="entry name" value="FORMYLGLYCINE-GENERATING ENZYME"/>
    <property type="match status" value="1"/>
</dbReference>
<dbReference type="EC" id="1.14.99.50" evidence="3"/>
<dbReference type="Pfam" id="PF03781">
    <property type="entry name" value="FGE-sulfatase"/>
    <property type="match status" value="1"/>
</dbReference>
<name>A0A6J5FST0_9BURK</name>
<feature type="domain" description="Sulfatase-modifying factor enzyme-like" evidence="2">
    <location>
        <begin position="86"/>
        <end position="360"/>
    </location>
</feature>
<sequence>MTFRFKLTGGAALYGAYAALAAAAFAAAFAAAAVASTAASTVFGGAAKQGAFDDLNRSRPLAALGSEKQCARYSGLPARWRDDPQAGMVHLHGGDFAFGSKLGYEDERPAGDGKTHVAGFWIDQTDVTNAQFAAFVKATGYVSDSERQGGAVVFHSPTREEMNARDLAWWSWVKGAAWNHPTGPGSTLDGRMNQPVTMVTQADALAYARWLGRDLPTEAEWEYAGKAGHEGADLDTAPRDEHGKPSANYWQGVFPVLNTDEDGHVGLAPVGCYAANDFRLYDMIGNAWEWTKDVYSGPHQSHTNGDTAAVAPLSRRHDTPMVIKGGSFLCSRDYCVRYRAASREQQEADLPAAHIGFRTVLRDAS</sequence>
<dbReference type="InterPro" id="IPR042095">
    <property type="entry name" value="SUMF_sf"/>
</dbReference>
<keyword evidence="4" id="KW-1185">Reference proteome</keyword>
<proteinExistence type="predicted"/>
<accession>A0A6J5FST0</accession>
<evidence type="ECO:0000313" key="4">
    <source>
        <dbReference type="Proteomes" id="UP000494252"/>
    </source>
</evidence>
<dbReference type="AlphaFoldDB" id="A0A6J5FST0"/>
<keyword evidence="1" id="KW-0732">Signal</keyword>
<dbReference type="InterPro" id="IPR005532">
    <property type="entry name" value="SUMF_dom"/>
</dbReference>
<dbReference type="SUPFAM" id="SSF56436">
    <property type="entry name" value="C-type lectin-like"/>
    <property type="match status" value="1"/>
</dbReference>
<organism evidence="3 4">
    <name type="scientific">Paraburkholderia fynbosensis</name>
    <dbReference type="NCBI Taxonomy" id="1200993"/>
    <lineage>
        <taxon>Bacteria</taxon>
        <taxon>Pseudomonadati</taxon>
        <taxon>Pseudomonadota</taxon>
        <taxon>Betaproteobacteria</taxon>
        <taxon>Burkholderiales</taxon>
        <taxon>Burkholderiaceae</taxon>
        <taxon>Paraburkholderia</taxon>
    </lineage>
</organism>
<dbReference type="InterPro" id="IPR016187">
    <property type="entry name" value="CTDL_fold"/>
</dbReference>
<evidence type="ECO:0000259" key="2">
    <source>
        <dbReference type="Pfam" id="PF03781"/>
    </source>
</evidence>
<evidence type="ECO:0000313" key="3">
    <source>
        <dbReference type="EMBL" id="CAB3784652.1"/>
    </source>
</evidence>
<reference evidence="3 4" key="1">
    <citation type="submission" date="2020-04" db="EMBL/GenBank/DDBJ databases">
        <authorList>
            <person name="De Canck E."/>
        </authorList>
    </citation>
    <scope>NUCLEOTIDE SEQUENCE [LARGE SCALE GENOMIC DNA]</scope>
    <source>
        <strain evidence="3 4">LMG 27177</strain>
    </source>
</reference>
<gene>
    <name evidence="3" type="primary">egtB_1</name>
    <name evidence="3" type="ORF">LMG27177_01657</name>
</gene>
<dbReference type="RefSeq" id="WP_175158929.1">
    <property type="nucleotide sequence ID" value="NZ_CADIKI010000004.1"/>
</dbReference>
<dbReference type="Proteomes" id="UP000494252">
    <property type="component" value="Unassembled WGS sequence"/>
</dbReference>